<feature type="region of interest" description="Disordered" evidence="1">
    <location>
        <begin position="1"/>
        <end position="24"/>
    </location>
</feature>
<protein>
    <submittedName>
        <fullName evidence="2">Uncharacterized protein</fullName>
    </submittedName>
</protein>
<reference evidence="2" key="1">
    <citation type="submission" date="2014-11" db="EMBL/GenBank/DDBJ databases">
        <authorList>
            <person name="Amaro Gonzalez C."/>
        </authorList>
    </citation>
    <scope>NUCLEOTIDE SEQUENCE</scope>
</reference>
<dbReference type="AlphaFoldDB" id="A0A0E9VH33"/>
<accession>A0A0E9VH33</accession>
<name>A0A0E9VH33_ANGAN</name>
<proteinExistence type="predicted"/>
<evidence type="ECO:0000313" key="2">
    <source>
        <dbReference type="EMBL" id="JAH76533.1"/>
    </source>
</evidence>
<feature type="compositionally biased region" description="Polar residues" evidence="1">
    <location>
        <begin position="15"/>
        <end position="24"/>
    </location>
</feature>
<evidence type="ECO:0000256" key="1">
    <source>
        <dbReference type="SAM" id="MobiDB-lite"/>
    </source>
</evidence>
<reference evidence="2" key="2">
    <citation type="journal article" date="2015" name="Fish Shellfish Immunol.">
        <title>Early steps in the European eel (Anguilla anguilla)-Vibrio vulnificus interaction in the gills: Role of the RtxA13 toxin.</title>
        <authorList>
            <person name="Callol A."/>
            <person name="Pajuelo D."/>
            <person name="Ebbesson L."/>
            <person name="Teles M."/>
            <person name="MacKenzie S."/>
            <person name="Amaro C."/>
        </authorList>
    </citation>
    <scope>NUCLEOTIDE SEQUENCE</scope>
</reference>
<organism evidence="2">
    <name type="scientific">Anguilla anguilla</name>
    <name type="common">European freshwater eel</name>
    <name type="synonym">Muraena anguilla</name>
    <dbReference type="NCBI Taxonomy" id="7936"/>
    <lineage>
        <taxon>Eukaryota</taxon>
        <taxon>Metazoa</taxon>
        <taxon>Chordata</taxon>
        <taxon>Craniata</taxon>
        <taxon>Vertebrata</taxon>
        <taxon>Euteleostomi</taxon>
        <taxon>Actinopterygii</taxon>
        <taxon>Neopterygii</taxon>
        <taxon>Teleostei</taxon>
        <taxon>Anguilliformes</taxon>
        <taxon>Anguillidae</taxon>
        <taxon>Anguilla</taxon>
    </lineage>
</organism>
<dbReference type="EMBL" id="GBXM01032044">
    <property type="protein sequence ID" value="JAH76533.1"/>
    <property type="molecule type" value="Transcribed_RNA"/>
</dbReference>
<sequence length="24" mass="2633">MVAQLQLGSEKVSIQPRSVSFLSQ</sequence>